<protein>
    <submittedName>
        <fullName evidence="1">Uncharacterized protein</fullName>
    </submittedName>
</protein>
<dbReference type="AlphaFoldDB" id="A0AAV7GMR9"/>
<dbReference type="EMBL" id="JAGFBR010000008">
    <property type="protein sequence ID" value="KAH0463125.1"/>
    <property type="molecule type" value="Genomic_DNA"/>
</dbReference>
<name>A0AAV7GMR9_DENCH</name>
<gene>
    <name evidence="1" type="ORF">IEQ34_007707</name>
</gene>
<accession>A0AAV7GMR9</accession>
<keyword evidence="2" id="KW-1185">Reference proteome</keyword>
<dbReference type="Proteomes" id="UP000775213">
    <property type="component" value="Unassembled WGS sequence"/>
</dbReference>
<comment type="caution">
    <text evidence="1">The sequence shown here is derived from an EMBL/GenBank/DDBJ whole genome shotgun (WGS) entry which is preliminary data.</text>
</comment>
<evidence type="ECO:0000313" key="2">
    <source>
        <dbReference type="Proteomes" id="UP000775213"/>
    </source>
</evidence>
<sequence length="149" mass="16982">MWSCPDDAHSGEEDGFLGGKQITATVQCMLTVTKELVRTFPPPAFIARILRNTDSHHDLHCLNYKKYWSFCFLRASKTKERSSERAPHACNVHSQPSRNERSRAQDLIFYIAPILHILPTLLLQCTGHSILSTSRQIMELSHNFIDCQG</sequence>
<reference evidence="1 2" key="1">
    <citation type="journal article" date="2021" name="Hortic Res">
        <title>Chromosome-scale assembly of the Dendrobium chrysotoxum genome enhances the understanding of orchid evolution.</title>
        <authorList>
            <person name="Zhang Y."/>
            <person name="Zhang G.Q."/>
            <person name="Zhang D."/>
            <person name="Liu X.D."/>
            <person name="Xu X.Y."/>
            <person name="Sun W.H."/>
            <person name="Yu X."/>
            <person name="Zhu X."/>
            <person name="Wang Z.W."/>
            <person name="Zhao X."/>
            <person name="Zhong W.Y."/>
            <person name="Chen H."/>
            <person name="Yin W.L."/>
            <person name="Huang T."/>
            <person name="Niu S.C."/>
            <person name="Liu Z.J."/>
        </authorList>
    </citation>
    <scope>NUCLEOTIDE SEQUENCE [LARGE SCALE GENOMIC DNA]</scope>
    <source>
        <strain evidence="1">Lindl</strain>
    </source>
</reference>
<evidence type="ECO:0000313" key="1">
    <source>
        <dbReference type="EMBL" id="KAH0463125.1"/>
    </source>
</evidence>
<organism evidence="1 2">
    <name type="scientific">Dendrobium chrysotoxum</name>
    <name type="common">Orchid</name>
    <dbReference type="NCBI Taxonomy" id="161865"/>
    <lineage>
        <taxon>Eukaryota</taxon>
        <taxon>Viridiplantae</taxon>
        <taxon>Streptophyta</taxon>
        <taxon>Embryophyta</taxon>
        <taxon>Tracheophyta</taxon>
        <taxon>Spermatophyta</taxon>
        <taxon>Magnoliopsida</taxon>
        <taxon>Liliopsida</taxon>
        <taxon>Asparagales</taxon>
        <taxon>Orchidaceae</taxon>
        <taxon>Epidendroideae</taxon>
        <taxon>Malaxideae</taxon>
        <taxon>Dendrobiinae</taxon>
        <taxon>Dendrobium</taxon>
    </lineage>
</organism>
<proteinExistence type="predicted"/>